<keyword evidence="4" id="KW-1185">Reference proteome</keyword>
<name>A0A840CWE9_9BACE</name>
<dbReference type="SUPFAM" id="SSF52266">
    <property type="entry name" value="SGNH hydrolase"/>
    <property type="match status" value="1"/>
</dbReference>
<evidence type="ECO:0000256" key="1">
    <source>
        <dbReference type="SAM" id="SignalP"/>
    </source>
</evidence>
<dbReference type="Pfam" id="PF13472">
    <property type="entry name" value="Lipase_GDSL_2"/>
    <property type="match status" value="1"/>
</dbReference>
<sequence length="269" mass="30141">MCHKLLSFICLSLAFISCRADEGTSTDQTPQSPVYNKVVAWYGTSIPAGFPHYDQPGKWSYANKAVVKLGGIIQNRCVSGSTLMFKPGVEHFDNLAFSNENFEKGYKKQLLDLLGTDREPDLFVFDFGANDGQFDKEYFLNLDLTHLDWTDQRTSTFLGAYNRIITSLLAKKPGANIVLFTHYADDADEPNFFLNARNGYRKMNDLIVAIGQHYGIPVCDVRSQTGWTLTNLRTTWCKDGIHPAAEDNMAAVEVLTAIAYRFISGLSLH</sequence>
<accession>A0A840CWE9</accession>
<protein>
    <submittedName>
        <fullName evidence="3">Lysophospholipase L1-like esterase</fullName>
    </submittedName>
</protein>
<dbReference type="Gene3D" id="3.40.50.1110">
    <property type="entry name" value="SGNH hydrolase"/>
    <property type="match status" value="1"/>
</dbReference>
<dbReference type="PROSITE" id="PS51257">
    <property type="entry name" value="PROKAR_LIPOPROTEIN"/>
    <property type="match status" value="1"/>
</dbReference>
<proteinExistence type="predicted"/>
<evidence type="ECO:0000259" key="2">
    <source>
        <dbReference type="Pfam" id="PF13472"/>
    </source>
</evidence>
<evidence type="ECO:0000313" key="4">
    <source>
        <dbReference type="Proteomes" id="UP000560658"/>
    </source>
</evidence>
<evidence type="ECO:0000313" key="3">
    <source>
        <dbReference type="EMBL" id="MBB4044190.1"/>
    </source>
</evidence>
<feature type="signal peptide" evidence="1">
    <location>
        <begin position="1"/>
        <end position="20"/>
    </location>
</feature>
<feature type="chain" id="PRO_5032908539" evidence="1">
    <location>
        <begin position="21"/>
        <end position="269"/>
    </location>
</feature>
<dbReference type="InterPro" id="IPR013830">
    <property type="entry name" value="SGNH_hydro"/>
</dbReference>
<dbReference type="InterPro" id="IPR036514">
    <property type="entry name" value="SGNH_hydro_sf"/>
</dbReference>
<dbReference type="Proteomes" id="UP000560658">
    <property type="component" value="Unassembled WGS sequence"/>
</dbReference>
<dbReference type="RefSeq" id="WP_081741261.1">
    <property type="nucleotide sequence ID" value="NZ_JACIER010000007.1"/>
</dbReference>
<dbReference type="AlphaFoldDB" id="A0A840CWE9"/>
<reference evidence="3" key="1">
    <citation type="submission" date="2020-08" db="EMBL/GenBank/DDBJ databases">
        <title>Genomic Encyclopedia of Type Strains, Phase IV (KMG-IV): sequencing the most valuable type-strain genomes for metagenomic binning, comparative biology and taxonomic classification.</title>
        <authorList>
            <person name="Goeker M."/>
        </authorList>
    </citation>
    <scope>NUCLEOTIDE SEQUENCE [LARGE SCALE GENOMIC DNA]</scope>
    <source>
        <strain evidence="3">DSM 105720</strain>
    </source>
</reference>
<comment type="caution">
    <text evidence="3">The sequence shown here is derived from an EMBL/GenBank/DDBJ whole genome shotgun (WGS) entry which is preliminary data.</text>
</comment>
<gene>
    <name evidence="3" type="ORF">GGR06_001981</name>
</gene>
<feature type="domain" description="SGNH hydrolase-type esterase" evidence="2">
    <location>
        <begin position="88"/>
        <end position="245"/>
    </location>
</feature>
<dbReference type="CDD" id="cd00229">
    <property type="entry name" value="SGNH_hydrolase"/>
    <property type="match status" value="1"/>
</dbReference>
<dbReference type="EMBL" id="JACIER010000007">
    <property type="protein sequence ID" value="MBB4044190.1"/>
    <property type="molecule type" value="Genomic_DNA"/>
</dbReference>
<keyword evidence="1" id="KW-0732">Signal</keyword>
<dbReference type="GO" id="GO:0016788">
    <property type="term" value="F:hydrolase activity, acting on ester bonds"/>
    <property type="evidence" value="ECO:0007669"/>
    <property type="project" value="UniProtKB-ARBA"/>
</dbReference>
<organism evidence="3 4">
    <name type="scientific">Bacteroides reticulotermitis</name>
    <dbReference type="NCBI Taxonomy" id="1133319"/>
    <lineage>
        <taxon>Bacteria</taxon>
        <taxon>Pseudomonadati</taxon>
        <taxon>Bacteroidota</taxon>
        <taxon>Bacteroidia</taxon>
        <taxon>Bacteroidales</taxon>
        <taxon>Bacteroidaceae</taxon>
        <taxon>Bacteroides</taxon>
    </lineage>
</organism>